<proteinExistence type="predicted"/>
<dbReference type="EMBL" id="BTSX01000004">
    <property type="protein sequence ID" value="GMS96635.1"/>
    <property type="molecule type" value="Genomic_DNA"/>
</dbReference>
<evidence type="ECO:0008006" key="3">
    <source>
        <dbReference type="Google" id="ProtNLM"/>
    </source>
</evidence>
<gene>
    <name evidence="1" type="ORF">PENTCL1PPCAC_18810</name>
</gene>
<comment type="caution">
    <text evidence="1">The sequence shown here is derived from an EMBL/GenBank/DDBJ whole genome shotgun (WGS) entry which is preliminary data.</text>
</comment>
<feature type="non-terminal residue" evidence="1">
    <location>
        <position position="107"/>
    </location>
</feature>
<accession>A0AAV5TQC4</accession>
<protein>
    <recommendedName>
        <fullName evidence="3">Protein kinase</fullName>
    </recommendedName>
</protein>
<name>A0AAV5TQC4_9BILA</name>
<evidence type="ECO:0000313" key="2">
    <source>
        <dbReference type="Proteomes" id="UP001432027"/>
    </source>
</evidence>
<dbReference type="Gene3D" id="3.30.200.20">
    <property type="entry name" value="Phosphorylase Kinase, domain 1"/>
    <property type="match status" value="1"/>
</dbReference>
<evidence type="ECO:0000313" key="1">
    <source>
        <dbReference type="EMBL" id="GMS96635.1"/>
    </source>
</evidence>
<sequence length="107" mass="12667">MFHWSLFSRRRILSLRAKVVEEQLYKAKNGLETQQQRYFDMPRRDNEWEIERRFVGIDFMNRLGEGALGSVYLGRVLVKNIPHGKGRSIAELWELTNRNNSVAVKML</sequence>
<organism evidence="1 2">
    <name type="scientific">Pristionchus entomophagus</name>
    <dbReference type="NCBI Taxonomy" id="358040"/>
    <lineage>
        <taxon>Eukaryota</taxon>
        <taxon>Metazoa</taxon>
        <taxon>Ecdysozoa</taxon>
        <taxon>Nematoda</taxon>
        <taxon>Chromadorea</taxon>
        <taxon>Rhabditida</taxon>
        <taxon>Rhabditina</taxon>
        <taxon>Diplogasteromorpha</taxon>
        <taxon>Diplogasteroidea</taxon>
        <taxon>Neodiplogasteridae</taxon>
        <taxon>Pristionchus</taxon>
    </lineage>
</organism>
<reference evidence="1" key="1">
    <citation type="submission" date="2023-10" db="EMBL/GenBank/DDBJ databases">
        <title>Genome assembly of Pristionchus species.</title>
        <authorList>
            <person name="Yoshida K."/>
            <person name="Sommer R.J."/>
        </authorList>
    </citation>
    <scope>NUCLEOTIDE SEQUENCE</scope>
    <source>
        <strain evidence="1">RS0144</strain>
    </source>
</reference>
<dbReference type="Proteomes" id="UP001432027">
    <property type="component" value="Unassembled WGS sequence"/>
</dbReference>
<keyword evidence="2" id="KW-1185">Reference proteome</keyword>
<dbReference type="AlphaFoldDB" id="A0AAV5TQC4"/>